<evidence type="ECO:0000313" key="2">
    <source>
        <dbReference type="Proteomes" id="UP001604277"/>
    </source>
</evidence>
<evidence type="ECO:0008006" key="3">
    <source>
        <dbReference type="Google" id="ProtNLM"/>
    </source>
</evidence>
<protein>
    <recommendedName>
        <fullName evidence="3">Transposase</fullName>
    </recommendedName>
</protein>
<organism evidence="1 2">
    <name type="scientific">Forsythia ovata</name>
    <dbReference type="NCBI Taxonomy" id="205694"/>
    <lineage>
        <taxon>Eukaryota</taxon>
        <taxon>Viridiplantae</taxon>
        <taxon>Streptophyta</taxon>
        <taxon>Embryophyta</taxon>
        <taxon>Tracheophyta</taxon>
        <taxon>Spermatophyta</taxon>
        <taxon>Magnoliopsida</taxon>
        <taxon>eudicotyledons</taxon>
        <taxon>Gunneridae</taxon>
        <taxon>Pentapetalae</taxon>
        <taxon>asterids</taxon>
        <taxon>lamiids</taxon>
        <taxon>Lamiales</taxon>
        <taxon>Oleaceae</taxon>
        <taxon>Forsythieae</taxon>
        <taxon>Forsythia</taxon>
    </lineage>
</organism>
<evidence type="ECO:0000313" key="1">
    <source>
        <dbReference type="EMBL" id="KAL2550890.1"/>
    </source>
</evidence>
<gene>
    <name evidence="1" type="ORF">Fot_12420</name>
</gene>
<dbReference type="Proteomes" id="UP001604277">
    <property type="component" value="Unassembled WGS sequence"/>
</dbReference>
<reference evidence="2" key="1">
    <citation type="submission" date="2024-07" db="EMBL/GenBank/DDBJ databases">
        <title>Two chromosome-level genome assemblies of Korean endemic species Abeliophyllum distichum and Forsythia ovata (Oleaceae).</title>
        <authorList>
            <person name="Jang H."/>
        </authorList>
    </citation>
    <scope>NUCLEOTIDE SEQUENCE [LARGE SCALE GENOMIC DNA]</scope>
</reference>
<sequence>MARTPISDDSSRRFRCPARKCMYHQMKKCLWIPDSWNSVFGKATFASQLKQLTRAAISIGSDLHHINKEYSLAVPHSSDFTPDIICDVVRRKSKKVDLTMKTQKWHPPKV</sequence>
<keyword evidence="2" id="KW-1185">Reference proteome</keyword>
<name>A0ABD1WMH1_9LAMI</name>
<proteinExistence type="predicted"/>
<dbReference type="EMBL" id="JBFOLJ010000003">
    <property type="protein sequence ID" value="KAL2550890.1"/>
    <property type="molecule type" value="Genomic_DNA"/>
</dbReference>
<accession>A0ABD1WMH1</accession>
<comment type="caution">
    <text evidence="1">The sequence shown here is derived from an EMBL/GenBank/DDBJ whole genome shotgun (WGS) entry which is preliminary data.</text>
</comment>
<dbReference type="AlphaFoldDB" id="A0ABD1WMH1"/>